<evidence type="ECO:0000256" key="2">
    <source>
        <dbReference type="ARBA" id="ARBA00022676"/>
    </source>
</evidence>
<proteinExistence type="inferred from homology"/>
<reference evidence="6" key="1">
    <citation type="submission" date="2021-04" db="EMBL/GenBank/DDBJ databases">
        <title>Pseudonocardia sp. nov., isolated from sandy soil of mangrove forest.</title>
        <authorList>
            <person name="Zan Z."/>
            <person name="Huang R."/>
            <person name="Liu W."/>
        </authorList>
    </citation>
    <scope>NUCLEOTIDE SEQUENCE</scope>
    <source>
        <strain evidence="6">S2-4</strain>
    </source>
</reference>
<name>A0ABT1AAT5_9PSEU</name>
<evidence type="ECO:0000313" key="7">
    <source>
        <dbReference type="Proteomes" id="UP001165283"/>
    </source>
</evidence>
<dbReference type="EMBL" id="JAGSOV010000077">
    <property type="protein sequence ID" value="MCO1660048.1"/>
    <property type="molecule type" value="Genomic_DNA"/>
</dbReference>
<dbReference type="PANTHER" id="PTHR43398">
    <property type="entry name" value="DOLICHOL-PHOSPHATE MANNOSYLTRANSFERASE SUBUNIT 1"/>
    <property type="match status" value="1"/>
</dbReference>
<feature type="region of interest" description="Disordered" evidence="4">
    <location>
        <begin position="238"/>
        <end position="294"/>
    </location>
</feature>
<evidence type="ECO:0000313" key="6">
    <source>
        <dbReference type="EMBL" id="MCO1660048.1"/>
    </source>
</evidence>
<evidence type="ECO:0000256" key="1">
    <source>
        <dbReference type="ARBA" id="ARBA00006739"/>
    </source>
</evidence>
<keyword evidence="7" id="KW-1185">Reference proteome</keyword>
<gene>
    <name evidence="6" type="ORF">KDL28_33820</name>
</gene>
<dbReference type="InterPro" id="IPR001173">
    <property type="entry name" value="Glyco_trans_2-like"/>
</dbReference>
<dbReference type="Gene3D" id="3.90.550.10">
    <property type="entry name" value="Spore Coat Polysaccharide Biosynthesis Protein SpsA, Chain A"/>
    <property type="match status" value="1"/>
</dbReference>
<comment type="similarity">
    <text evidence="1">Belongs to the glycosyltransferase 2 family.</text>
</comment>
<evidence type="ECO:0000256" key="4">
    <source>
        <dbReference type="SAM" id="MobiDB-lite"/>
    </source>
</evidence>
<dbReference type="InterPro" id="IPR029044">
    <property type="entry name" value="Nucleotide-diphossugar_trans"/>
</dbReference>
<evidence type="ECO:0000256" key="3">
    <source>
        <dbReference type="ARBA" id="ARBA00022679"/>
    </source>
</evidence>
<dbReference type="SUPFAM" id="SSF53448">
    <property type="entry name" value="Nucleotide-diphospho-sugar transferases"/>
    <property type="match status" value="1"/>
</dbReference>
<dbReference type="Proteomes" id="UP001165283">
    <property type="component" value="Unassembled WGS sequence"/>
</dbReference>
<sequence length="294" mass="31537">MAEPTGAVLVVIPTYNERDNLRPLLARLHRTVPGASVLVVDDASPDGTGDLAEELAAADPRIEVLHRTAKSGLGTAYLAAFAWAMERDYPVIVQMDADGSHPPEALPSMLEALADADVVMGSRYVPGGEVRNWPVHREWLSRGASLYSRLALGIPTRDVTAGYRAFRRQVLAELDLDSVASQGYCFQIDMTWRALQGGFRVVEVPITFTERERGKSKMSGAIVGEALWQVGRWGIRRMLGRPGPTTRTAPASDTDEPDAASQSAPKAVPTAASSAPAPQVPVDDDAVSDGPVRA</sequence>
<dbReference type="Pfam" id="PF00535">
    <property type="entry name" value="Glycos_transf_2"/>
    <property type="match status" value="1"/>
</dbReference>
<organism evidence="6 7">
    <name type="scientific">Pseudonocardia humida</name>
    <dbReference type="NCBI Taxonomy" id="2800819"/>
    <lineage>
        <taxon>Bacteria</taxon>
        <taxon>Bacillati</taxon>
        <taxon>Actinomycetota</taxon>
        <taxon>Actinomycetes</taxon>
        <taxon>Pseudonocardiales</taxon>
        <taxon>Pseudonocardiaceae</taxon>
        <taxon>Pseudonocardia</taxon>
    </lineage>
</organism>
<evidence type="ECO:0000259" key="5">
    <source>
        <dbReference type="Pfam" id="PF00535"/>
    </source>
</evidence>
<accession>A0ABT1AAT5</accession>
<dbReference type="CDD" id="cd06442">
    <property type="entry name" value="DPM1_like"/>
    <property type="match status" value="1"/>
</dbReference>
<feature type="domain" description="Glycosyltransferase 2-like" evidence="5">
    <location>
        <begin position="10"/>
        <end position="174"/>
    </location>
</feature>
<protein>
    <submittedName>
        <fullName evidence="6">Polyprenol monophosphomannose synthase</fullName>
    </submittedName>
</protein>
<feature type="compositionally biased region" description="Low complexity" evidence="4">
    <location>
        <begin position="263"/>
        <end position="281"/>
    </location>
</feature>
<dbReference type="PANTHER" id="PTHR43398:SF1">
    <property type="entry name" value="DOLICHOL-PHOSPHATE MANNOSYLTRANSFERASE SUBUNIT 1"/>
    <property type="match status" value="1"/>
</dbReference>
<comment type="caution">
    <text evidence="6">The sequence shown here is derived from an EMBL/GenBank/DDBJ whole genome shotgun (WGS) entry which is preliminary data.</text>
</comment>
<dbReference type="InterPro" id="IPR039528">
    <property type="entry name" value="DPM1-like"/>
</dbReference>
<keyword evidence="3" id="KW-0808">Transferase</keyword>
<keyword evidence="2" id="KW-0328">Glycosyltransferase</keyword>